<proteinExistence type="predicted"/>
<feature type="domain" description="Transcriptional regulatory protein RXT2 N-terminal" evidence="1">
    <location>
        <begin position="15"/>
        <end position="73"/>
    </location>
</feature>
<dbReference type="AlphaFoldDB" id="A0A1R1YAH0"/>
<evidence type="ECO:0000313" key="3">
    <source>
        <dbReference type="Proteomes" id="UP000187283"/>
    </source>
</evidence>
<gene>
    <name evidence="2" type="ORF">AYI70_g2119</name>
</gene>
<dbReference type="OrthoDB" id="2405722at2759"/>
<organism evidence="2 3">
    <name type="scientific">Smittium culicis</name>
    <dbReference type="NCBI Taxonomy" id="133412"/>
    <lineage>
        <taxon>Eukaryota</taxon>
        <taxon>Fungi</taxon>
        <taxon>Fungi incertae sedis</taxon>
        <taxon>Zoopagomycota</taxon>
        <taxon>Kickxellomycotina</taxon>
        <taxon>Harpellomycetes</taxon>
        <taxon>Harpellales</taxon>
        <taxon>Legeriomycetaceae</taxon>
        <taxon>Smittium</taxon>
    </lineage>
</organism>
<dbReference type="EMBL" id="LSSN01000498">
    <property type="protein sequence ID" value="OMJ23656.1"/>
    <property type="molecule type" value="Genomic_DNA"/>
</dbReference>
<evidence type="ECO:0000259" key="1">
    <source>
        <dbReference type="Pfam" id="PF08595"/>
    </source>
</evidence>
<dbReference type="Pfam" id="PF08595">
    <property type="entry name" value="RXT2_N"/>
    <property type="match status" value="1"/>
</dbReference>
<comment type="caution">
    <text evidence="2">The sequence shown here is derived from an EMBL/GenBank/DDBJ whole genome shotgun (WGS) entry which is preliminary data.</text>
</comment>
<sequence length="151" mass="17986">MNDRKRPRLFPDYKRIDELLTPISDISDVLNIPIHKKRLENNFLEIISYELMRLIELEEKQTHPLRILLRKLLQDDINSETIDLDDETQKSIVKDIIKKINTTIMNSEELIHRFRVSREHIINTVNQKASLKRKIEKLCSNNVTKKNKKSD</sequence>
<keyword evidence="3" id="KW-1185">Reference proteome</keyword>
<reference evidence="2 3" key="1">
    <citation type="submission" date="2017-01" db="EMBL/GenBank/DDBJ databases">
        <authorList>
            <person name="Mah S.A."/>
            <person name="Swanson W.J."/>
            <person name="Moy G.W."/>
            <person name="Vacquier V.D."/>
        </authorList>
    </citation>
    <scope>NUCLEOTIDE SEQUENCE [LARGE SCALE GENOMIC DNA]</scope>
    <source>
        <strain evidence="2 3">GSMNP</strain>
    </source>
</reference>
<dbReference type="Proteomes" id="UP000187283">
    <property type="component" value="Unassembled WGS sequence"/>
</dbReference>
<name>A0A1R1YAH0_9FUNG</name>
<accession>A0A1R1YAH0</accession>
<evidence type="ECO:0000313" key="2">
    <source>
        <dbReference type="EMBL" id="OMJ23656.1"/>
    </source>
</evidence>
<protein>
    <recommendedName>
        <fullName evidence="1">Transcriptional regulatory protein RXT2 N-terminal domain-containing protein</fullName>
    </recommendedName>
</protein>
<dbReference type="InterPro" id="IPR013904">
    <property type="entry name" value="RXT2_N"/>
</dbReference>